<dbReference type="AlphaFoldDB" id="A0AA37MGF7"/>
<feature type="compositionally biased region" description="Basic and acidic residues" evidence="1">
    <location>
        <begin position="59"/>
        <end position="70"/>
    </location>
</feature>
<proteinExistence type="predicted"/>
<reference evidence="2" key="2">
    <citation type="submission" date="2021-08" db="EMBL/GenBank/DDBJ databases">
        <authorList>
            <person name="Tani A."/>
            <person name="Ola A."/>
            <person name="Ogura Y."/>
            <person name="Katsura K."/>
            <person name="Hayashi T."/>
        </authorList>
    </citation>
    <scope>NUCLEOTIDE SEQUENCE</scope>
    <source>
        <strain evidence="2">NBRC 103626</strain>
    </source>
</reference>
<evidence type="ECO:0000256" key="1">
    <source>
        <dbReference type="SAM" id="MobiDB-lite"/>
    </source>
</evidence>
<protein>
    <submittedName>
        <fullName evidence="2">Uncharacterized protein</fullName>
    </submittedName>
</protein>
<dbReference type="EMBL" id="BPQM01000149">
    <property type="protein sequence ID" value="GJD81614.1"/>
    <property type="molecule type" value="Genomic_DNA"/>
</dbReference>
<keyword evidence="3" id="KW-1185">Reference proteome</keyword>
<dbReference type="Proteomes" id="UP001055108">
    <property type="component" value="Unassembled WGS sequence"/>
</dbReference>
<evidence type="ECO:0000313" key="3">
    <source>
        <dbReference type="Proteomes" id="UP001055108"/>
    </source>
</evidence>
<organism evidence="2 3">
    <name type="scientific">Methylobacterium gregans</name>
    <dbReference type="NCBI Taxonomy" id="374424"/>
    <lineage>
        <taxon>Bacteria</taxon>
        <taxon>Pseudomonadati</taxon>
        <taxon>Pseudomonadota</taxon>
        <taxon>Alphaproteobacteria</taxon>
        <taxon>Hyphomicrobiales</taxon>
        <taxon>Methylobacteriaceae</taxon>
        <taxon>Methylobacterium</taxon>
    </lineage>
</organism>
<feature type="region of interest" description="Disordered" evidence="1">
    <location>
        <begin position="1"/>
        <end position="78"/>
    </location>
</feature>
<comment type="caution">
    <text evidence="2">The sequence shown here is derived from an EMBL/GenBank/DDBJ whole genome shotgun (WGS) entry which is preliminary data.</text>
</comment>
<sequence>MSRPNDTRPETDPGEAPSGARAYGDRPVSGRPQGGRAPGASEPGDMGSPEGTDTAENDPGGRERPNDRLKPGGGYRGG</sequence>
<dbReference type="RefSeq" id="WP_238306847.1">
    <property type="nucleotide sequence ID" value="NZ_BPQM01000149.1"/>
</dbReference>
<gene>
    <name evidence="2" type="ORF">NBEOAGPD_4868</name>
</gene>
<accession>A0AA37MGF7</accession>
<name>A0AA37MGF7_9HYPH</name>
<feature type="compositionally biased region" description="Basic and acidic residues" evidence="1">
    <location>
        <begin position="1"/>
        <end position="11"/>
    </location>
</feature>
<reference evidence="2" key="1">
    <citation type="journal article" date="2016" name="Front. Microbiol.">
        <title>Genome Sequence of the Piezophilic, Mesophilic Sulfate-Reducing Bacterium Desulfovibrio indicus J2T.</title>
        <authorList>
            <person name="Cao J."/>
            <person name="Maignien L."/>
            <person name="Shao Z."/>
            <person name="Alain K."/>
            <person name="Jebbar M."/>
        </authorList>
    </citation>
    <scope>NUCLEOTIDE SEQUENCE</scope>
    <source>
        <strain evidence="2">NBRC 103626</strain>
    </source>
</reference>
<evidence type="ECO:0000313" key="2">
    <source>
        <dbReference type="EMBL" id="GJD81614.1"/>
    </source>
</evidence>